<gene>
    <name evidence="3" type="ORF">FHU38_002047</name>
</gene>
<proteinExistence type="predicted"/>
<feature type="transmembrane region" description="Helical" evidence="1">
    <location>
        <begin position="26"/>
        <end position="48"/>
    </location>
</feature>
<feature type="transmembrane region" description="Helical" evidence="1">
    <location>
        <begin position="63"/>
        <end position="81"/>
    </location>
</feature>
<evidence type="ECO:0000313" key="4">
    <source>
        <dbReference type="Proteomes" id="UP000545493"/>
    </source>
</evidence>
<accession>A0A7X5UP94</accession>
<evidence type="ECO:0000313" key="3">
    <source>
        <dbReference type="EMBL" id="NIJ11703.1"/>
    </source>
</evidence>
<organism evidence="3 4">
    <name type="scientific">Saccharomonospora amisosensis</name>
    <dbReference type="NCBI Taxonomy" id="1128677"/>
    <lineage>
        <taxon>Bacteria</taxon>
        <taxon>Bacillati</taxon>
        <taxon>Actinomycetota</taxon>
        <taxon>Actinomycetes</taxon>
        <taxon>Pseudonocardiales</taxon>
        <taxon>Pseudonocardiaceae</taxon>
        <taxon>Saccharomonospora</taxon>
    </lineage>
</organism>
<dbReference type="AlphaFoldDB" id="A0A7X5UP94"/>
<sequence length="159" mass="17325">MSFSMGKVTGQRAEAGEGIVLRPRRVVWMAVFVAVVLLAVFVTVGVLLRTSDTGVIFHVSDQVAMIGVGVVLAAASLVFALPRARADAEGIEVRNVLSTKYFSWNEVLSVSFPDGASFARLELPDFEYHSVLAVQAVDRERAVEAVRALRKLHRQARGE</sequence>
<evidence type="ECO:0000256" key="1">
    <source>
        <dbReference type="SAM" id="Phobius"/>
    </source>
</evidence>
<protein>
    <recommendedName>
        <fullName evidence="2">Low molecular weight protein antigen 6 PH domain-containing protein</fullName>
    </recommendedName>
</protein>
<reference evidence="3 4" key="1">
    <citation type="submission" date="2020-03" db="EMBL/GenBank/DDBJ databases">
        <title>Sequencing the genomes of 1000 actinobacteria strains.</title>
        <authorList>
            <person name="Klenk H.-P."/>
        </authorList>
    </citation>
    <scope>NUCLEOTIDE SEQUENCE [LARGE SCALE GENOMIC DNA]</scope>
    <source>
        <strain evidence="3 4">DSM 45685</strain>
    </source>
</reference>
<dbReference type="Pfam" id="PF10756">
    <property type="entry name" value="bPH_6"/>
    <property type="match status" value="1"/>
</dbReference>
<keyword evidence="4" id="KW-1185">Reference proteome</keyword>
<feature type="domain" description="Low molecular weight protein antigen 6 PH" evidence="2">
    <location>
        <begin position="82"/>
        <end position="150"/>
    </location>
</feature>
<name>A0A7X5UP94_9PSEU</name>
<evidence type="ECO:0000259" key="2">
    <source>
        <dbReference type="Pfam" id="PF10756"/>
    </source>
</evidence>
<keyword evidence="1" id="KW-0472">Membrane</keyword>
<dbReference type="InterPro" id="IPR019692">
    <property type="entry name" value="CFP-6_PH"/>
</dbReference>
<comment type="caution">
    <text evidence="3">The sequence shown here is derived from an EMBL/GenBank/DDBJ whole genome shotgun (WGS) entry which is preliminary data.</text>
</comment>
<dbReference type="EMBL" id="JAAOYM010000001">
    <property type="protein sequence ID" value="NIJ11703.1"/>
    <property type="molecule type" value="Genomic_DNA"/>
</dbReference>
<keyword evidence="1" id="KW-0812">Transmembrane</keyword>
<keyword evidence="1" id="KW-1133">Transmembrane helix</keyword>
<dbReference type="Proteomes" id="UP000545493">
    <property type="component" value="Unassembled WGS sequence"/>
</dbReference>